<accession>A0ABU9AQH7</accession>
<comment type="caution">
    <text evidence="2">The sequence shown here is derived from an EMBL/GenBank/DDBJ whole genome shotgun (WGS) entry which is preliminary data.</text>
</comment>
<organism evidence="2 3">
    <name type="scientific">Luteolibacter soli</name>
    <dbReference type="NCBI Taxonomy" id="3135280"/>
    <lineage>
        <taxon>Bacteria</taxon>
        <taxon>Pseudomonadati</taxon>
        <taxon>Verrucomicrobiota</taxon>
        <taxon>Verrucomicrobiia</taxon>
        <taxon>Verrucomicrobiales</taxon>
        <taxon>Verrucomicrobiaceae</taxon>
        <taxon>Luteolibacter</taxon>
    </lineage>
</organism>
<proteinExistence type="predicted"/>
<gene>
    <name evidence="2" type="ORF">WKV53_05630</name>
</gene>
<dbReference type="Proteomes" id="UP001371305">
    <property type="component" value="Unassembled WGS sequence"/>
</dbReference>
<evidence type="ECO:0000313" key="2">
    <source>
        <dbReference type="EMBL" id="MEK7949962.1"/>
    </source>
</evidence>
<evidence type="ECO:0000313" key="3">
    <source>
        <dbReference type="Proteomes" id="UP001371305"/>
    </source>
</evidence>
<reference evidence="2 3" key="1">
    <citation type="submission" date="2024-04" db="EMBL/GenBank/DDBJ databases">
        <title>Luteolibacter sp. isolated from soil.</title>
        <authorList>
            <person name="An J."/>
        </authorList>
    </citation>
    <scope>NUCLEOTIDE SEQUENCE [LARGE SCALE GENOMIC DNA]</scope>
    <source>
        <strain evidence="2 3">Y139</strain>
    </source>
</reference>
<dbReference type="InterPro" id="IPR011041">
    <property type="entry name" value="Quinoprot_gluc/sorb_DH_b-prop"/>
</dbReference>
<dbReference type="Pfam" id="PF17963">
    <property type="entry name" value="Big_9"/>
    <property type="match status" value="1"/>
</dbReference>
<protein>
    <submittedName>
        <fullName evidence="2">LamG-like jellyroll fold domain-containing protein</fullName>
    </submittedName>
</protein>
<dbReference type="SUPFAM" id="SSF49899">
    <property type="entry name" value="Concanavalin A-like lectins/glucanases"/>
    <property type="match status" value="3"/>
</dbReference>
<dbReference type="Gene3D" id="2.120.10.30">
    <property type="entry name" value="TolB, C-terminal domain"/>
    <property type="match status" value="1"/>
</dbReference>
<dbReference type="InterPro" id="IPR011042">
    <property type="entry name" value="6-blade_b-propeller_TolB-like"/>
</dbReference>
<dbReference type="SUPFAM" id="SSF50952">
    <property type="entry name" value="Soluble quinoprotein glucose dehydrogenase"/>
    <property type="match status" value="1"/>
</dbReference>
<dbReference type="Pfam" id="PF13385">
    <property type="entry name" value="Laminin_G_3"/>
    <property type="match status" value="3"/>
</dbReference>
<dbReference type="InterPro" id="IPR036909">
    <property type="entry name" value="Cyt_c-like_dom_sf"/>
</dbReference>
<dbReference type="InterPro" id="IPR013320">
    <property type="entry name" value="ConA-like_dom_sf"/>
</dbReference>
<dbReference type="PANTHER" id="PTHR19328:SF75">
    <property type="entry name" value="ALDOSE SUGAR DEHYDROGENASE YLII"/>
    <property type="match status" value="1"/>
</dbReference>
<dbReference type="EMBL" id="JBBUKT010000002">
    <property type="protein sequence ID" value="MEK7949962.1"/>
    <property type="molecule type" value="Genomic_DNA"/>
</dbReference>
<name>A0ABU9AQH7_9BACT</name>
<keyword evidence="3" id="KW-1185">Reference proteome</keyword>
<dbReference type="RefSeq" id="WP_341403377.1">
    <property type="nucleotide sequence ID" value="NZ_JBBUKT010000002.1"/>
</dbReference>
<dbReference type="InterPro" id="IPR012938">
    <property type="entry name" value="Glc/Sorbosone_DH"/>
</dbReference>
<sequence>MNSRRMHGLSLTVHAFLVASLLTGARADLVNRWSFNNAAGNAPSGTVITDSTGTSPGAVVGINATFNGSALVLPGTTTGNQTPANIAAYVDLPNGLISTKTNLSLEIWATPVSIKNWQRLFDFGRMGTLPSAVRGGNQVLSGEITPAATQAPNNATSSDDFAFATHRDSTANTQRLIGRLDGAGEFGSNTGANLAVGTRYHFLCTFTDGAGTYGTGGGQMAWYLNGTLVSTLDVDFHLSEIQDRNNWLGRSMYTADNNANIAYDEVRLYNHVLTPAEITADIAAGPDNIGVPTPDPAPVPNNLWAFTTQANSDVSSGATFTDSIGGAIATLRGNGGSLTGGAVVLPGSTTGNQPASTISAYLDLPNGIVTQTPSVTFEAWATPLSSKNWQRLFDFGRCVTSSGTGAAPGEILETAAGPGTTTAYDNLSLTFNNAANMNSQQLEGQYDGNAAQYSFTTAATTAGTQYHYVFVVEDSVGTYGANGCQARWYRNGVLQNSMDFQFHLSGMEDVNNWIGRSMYSGDSNSNMALNELRIYRRAITQGEITASFTAGPDPAVGPAEPPAPAPIPTRRWSFDTAAGNAPAGTTFLDVATGEVATVQGNGATLTGTQLVLPSAASTGNQTAAAISAYLDLPNGIISSRPNLTFEAWATPVSSKNWQRLFDFGNTSLTSGPGAATGEIIDTTTAPGNFVANDNLFLSLNNGGTLGSHRLEAKLAGGSTVTNNTDLSSVTTAGTQYHYVMTVKDGGGASGSTGCLVKWYRNGALIGSVDLPYRLPDLHDVNNWIGRSMWAADSNANLSLNELRIYDRAVSAAEVSSSYTAGPSATFAPPVATNDEATIHPNQKVLIDVLANDTGEALANTLQIVTPPANGTATISAGKILYAHSGSSAAPVTFTYRVGNVSGTTSTATVTIHFATSLRLTNADLAMPDAPPVNTWQLVDALPGLTFTRPICLTPVPADTKQLYVCEQGGIIKRVADVTSTSPVTNVFLDLTTLGTGFNIGPLLAGQPENGLLGLAFHPNYATNGYFYVAYTVNVSGNYFQRVSRFTRSAANPTVADPASELVLLHIDDFGLNHNGGDLHFGPTDGYLYYGTGDGENSTAGQSRSQKINDDFYSGMFRMDVDKKPGSLLPNPHASIPLTGGVAAFNVPADNPFVHTSLGGTWNGLYNGVDYSASLGSVRTEFWATGIRHCWRFSFDSTTGDLWEGDVGQDTYEEVNKIVKGGNYGWAYREGLHTFTGILGSAPANFTSLNPIYEYMHTGVSGGDAAFKGNSVVGGYVYRGTRYPSLVGSYIFSDSVSGHVWQMNTTTGATTRLTGLPGAYGVISSQGVDPSNKDLLFCAYLTGKVMRLGTGSAVVGDFPTTLTATGLFADLSDLSPAPGLIPYQPNIAFWSDYAIKRRWFTIPNATAKMTWNKDGNWTFPTGTVWVKHFDLETSRGNPATKKRIETRVLVKTDTGSYGVSYRWNEAQTEAYLVEDAGTEFDLAIDDHGTPHTQRWQIPGRTSCLTCHTPAAGHALSFNTRQLNLTNTINGYTGNQLDVLAANNFLSNTPDPVATLARHIRPDETQYPIEQRARSYFAVNCSYCHQAGGTGAGSWDGRAHLTLEQTGLINGTAESNGGNPLNKYVVPGDTTHSIVLNRMAVTNGFTRMPPLASSEVDPANIQLITEWINSDLPNHPLYDQWRATFFTANDPNGIKTADPDHDGISNYDEYLQGSSPVTGSAPWQASIADGSLQFLRKSHRYYAIQTSSDLSNWQPWSIPAVDSAYQSSDTLTEIPLPSGSGPKKFYRFQVTEP</sequence>
<evidence type="ECO:0000259" key="1">
    <source>
        <dbReference type="Pfam" id="PF07995"/>
    </source>
</evidence>
<dbReference type="PANTHER" id="PTHR19328">
    <property type="entry name" value="HEDGEHOG-INTERACTING PROTEIN"/>
    <property type="match status" value="1"/>
</dbReference>
<dbReference type="SUPFAM" id="SSF46626">
    <property type="entry name" value="Cytochrome c"/>
    <property type="match status" value="1"/>
</dbReference>
<dbReference type="Gene3D" id="2.60.40.3440">
    <property type="match status" value="1"/>
</dbReference>
<dbReference type="Gene3D" id="2.60.120.200">
    <property type="match status" value="3"/>
</dbReference>
<dbReference type="Pfam" id="PF07995">
    <property type="entry name" value="GSDH"/>
    <property type="match status" value="2"/>
</dbReference>
<feature type="domain" description="Glucose/Sorbosone dehydrogenase" evidence="1">
    <location>
        <begin position="1176"/>
        <end position="1303"/>
    </location>
</feature>
<feature type="domain" description="Glucose/Sorbosone dehydrogenase" evidence="1">
    <location>
        <begin position="951"/>
        <end position="1105"/>
    </location>
</feature>